<dbReference type="SUPFAM" id="SSF50978">
    <property type="entry name" value="WD40 repeat-like"/>
    <property type="match status" value="1"/>
</dbReference>
<evidence type="ECO:0000256" key="2">
    <source>
        <dbReference type="ARBA" id="ARBA00022737"/>
    </source>
</evidence>
<dbReference type="Proteomes" id="UP001590950">
    <property type="component" value="Unassembled WGS sequence"/>
</dbReference>
<evidence type="ECO:0000256" key="1">
    <source>
        <dbReference type="ARBA" id="ARBA00022574"/>
    </source>
</evidence>
<keyword evidence="4" id="KW-1185">Reference proteome</keyword>
<evidence type="ECO:0000313" key="3">
    <source>
        <dbReference type="EMBL" id="KAL2041738.1"/>
    </source>
</evidence>
<keyword evidence="2" id="KW-0677">Repeat</keyword>
<dbReference type="InterPro" id="IPR036322">
    <property type="entry name" value="WD40_repeat_dom_sf"/>
</dbReference>
<dbReference type="InterPro" id="IPR052254">
    <property type="entry name" value="CUL4-DDB1_E3_ligase_receptor"/>
</dbReference>
<evidence type="ECO:0000313" key="4">
    <source>
        <dbReference type="Proteomes" id="UP001590950"/>
    </source>
</evidence>
<dbReference type="PANTHER" id="PTHR44472:SF1">
    <property type="entry name" value="DDB1 AND CUL4 ASSOCIATED FACTOR 4"/>
    <property type="match status" value="1"/>
</dbReference>
<evidence type="ECO:0008006" key="5">
    <source>
        <dbReference type="Google" id="ProtNLM"/>
    </source>
</evidence>
<name>A0ABR4AEC8_9LECA</name>
<dbReference type="InterPro" id="IPR015943">
    <property type="entry name" value="WD40/YVTN_repeat-like_dom_sf"/>
</dbReference>
<dbReference type="Gene3D" id="2.130.10.10">
    <property type="entry name" value="YVTN repeat-like/Quinoprotein amine dehydrogenase"/>
    <property type="match status" value="1"/>
</dbReference>
<comment type="caution">
    <text evidence="3">The sequence shown here is derived from an EMBL/GenBank/DDBJ whole genome shotgun (WGS) entry which is preliminary data.</text>
</comment>
<accession>A0ABR4AEC8</accession>
<protein>
    <recommendedName>
        <fullName evidence="5">WD40 repeat-like protein</fullName>
    </recommendedName>
</protein>
<keyword evidence="1" id="KW-0853">WD repeat</keyword>
<dbReference type="PANTHER" id="PTHR44472">
    <property type="entry name" value="DDB1- AND CUL4-ASSOCIATED FACTOR 4-RELATED"/>
    <property type="match status" value="1"/>
</dbReference>
<reference evidence="3 4" key="1">
    <citation type="submission" date="2024-09" db="EMBL/GenBank/DDBJ databases">
        <title>Rethinking Asexuality: The Enigmatic Case of Functional Sexual Genes in Lepraria (Stereocaulaceae).</title>
        <authorList>
            <person name="Doellman M."/>
            <person name="Sun Y."/>
            <person name="Barcenas-Pena A."/>
            <person name="Lumbsch H.T."/>
            <person name="Grewe F."/>
        </authorList>
    </citation>
    <scope>NUCLEOTIDE SEQUENCE [LARGE SCALE GENOMIC DNA]</scope>
    <source>
        <strain evidence="3 4">Mercado 3170</strain>
    </source>
</reference>
<gene>
    <name evidence="3" type="ORF">N7G274_005522</name>
</gene>
<sequence>MASTNIPGFYYDRVKRKYFKIQPNHIAPTGSAYSTDSVKKDAEDILEAKERAKFEQLERKQIMQRSKVLSYPLGGRLALERETGLQYDSIRRMNEAWVYGIQDRIVLTHNSGHDMGPFVYDKATGGFIFASVLGPIDTGHPIICASPVDPNTTKGDYRLTSGFMMDSDISSLALSKSRVLMATAMGSSRPASLHITKLYDPVGVSSEFETMEADDGAGVANPVLRPDISVMMRFPNCPRITFWACSANPDENRSGFAVATSDGTFLVEERETGYMILRQQSFGPNQVGQGRVTEILALDWLDSNVLLNGCREGMIRLWDVRIPGPESTSLRLRHPSGVNHVRRVNENIIIVAGLYDQLCTYDLRYTPESQTLGSTQPYVTFPKYQNHGHTGLALGFDVCRDVVAAATERCKLALFDVGTGRELISERFEKGNASTPQGVLSRRMRFVEGEGTRGASTPHATTCYASTPHSALSRCVKIVEGEGTRDAMRVMFANGRSIYIS</sequence>
<proteinExistence type="predicted"/>
<dbReference type="EMBL" id="JBEFKJ010000016">
    <property type="protein sequence ID" value="KAL2041738.1"/>
    <property type="molecule type" value="Genomic_DNA"/>
</dbReference>
<organism evidence="3 4">
    <name type="scientific">Stereocaulon virgatum</name>
    <dbReference type="NCBI Taxonomy" id="373712"/>
    <lineage>
        <taxon>Eukaryota</taxon>
        <taxon>Fungi</taxon>
        <taxon>Dikarya</taxon>
        <taxon>Ascomycota</taxon>
        <taxon>Pezizomycotina</taxon>
        <taxon>Lecanoromycetes</taxon>
        <taxon>OSLEUM clade</taxon>
        <taxon>Lecanoromycetidae</taxon>
        <taxon>Lecanorales</taxon>
        <taxon>Lecanorineae</taxon>
        <taxon>Stereocaulaceae</taxon>
        <taxon>Stereocaulon</taxon>
    </lineage>
</organism>